<dbReference type="AlphaFoldDB" id="A0A095TQG2"/>
<dbReference type="EMBL" id="ARXV01000008">
    <property type="protein sequence ID" value="KGD64578.1"/>
    <property type="molecule type" value="Genomic_DNA"/>
</dbReference>
<evidence type="ECO:0000313" key="2">
    <source>
        <dbReference type="Proteomes" id="UP000029444"/>
    </source>
</evidence>
<dbReference type="OrthoDB" id="6190679at2"/>
<accession>A0A095TQG2</accession>
<dbReference type="Proteomes" id="UP000029444">
    <property type="component" value="Unassembled WGS sequence"/>
</dbReference>
<gene>
    <name evidence="1" type="ORF">Y5S_02333</name>
</gene>
<dbReference type="eggNOG" id="ENOG5033709">
    <property type="taxonomic scope" value="Bacteria"/>
</dbReference>
<comment type="caution">
    <text evidence="1">The sequence shown here is derived from an EMBL/GenBank/DDBJ whole genome shotgun (WGS) entry which is preliminary data.</text>
</comment>
<dbReference type="RefSeq" id="WP_035233162.1">
    <property type="nucleotide sequence ID" value="NZ_ARXV01000008.1"/>
</dbReference>
<organism evidence="1 2">
    <name type="scientific">Alcanivorax nanhaiticus</name>
    <dbReference type="NCBI Taxonomy" id="1177154"/>
    <lineage>
        <taxon>Bacteria</taxon>
        <taxon>Pseudomonadati</taxon>
        <taxon>Pseudomonadota</taxon>
        <taxon>Gammaproteobacteria</taxon>
        <taxon>Oceanospirillales</taxon>
        <taxon>Alcanivoracaceae</taxon>
        <taxon>Alcanivorax</taxon>
    </lineage>
</organism>
<sequence length="307" mass="34404">MSDDLKKKASQAKRLHQIAKEKSEAGDFAYQLAARSFESHLDELAQIELTSQTSPAFEMLDFRIVAPNLKTGSAPLDLVSKLSEEIRKTLGYAALRLMQGGIDRKRIPKDLYGELDLRLQGLLPGSSRFVISAASNRDLLDDGLSKGAIERMFAVLSSMGHGEDFLSSVNLLGPSSARSLREFLKVIKSYSATAEFTWKYSGDEIKKWHGSKEAIESVTSALEVTEIIEQEKILLHGKIELLSKRERIELRVDEGKLVKILYPKSKLPQVSELHLEQEVTLYCQVTETENPLTNESSIFYELLEVKS</sequence>
<reference evidence="1 2" key="1">
    <citation type="submission" date="2012-09" db="EMBL/GenBank/DDBJ databases">
        <title>Genome Sequence of alkane-degrading Bacterium Alcanivorax sp. 19-m-6.</title>
        <authorList>
            <person name="Lai Q."/>
            <person name="Shao Z."/>
        </authorList>
    </citation>
    <scope>NUCLEOTIDE SEQUENCE [LARGE SCALE GENOMIC DNA]</scope>
    <source>
        <strain evidence="1 2">19-m-6</strain>
    </source>
</reference>
<dbReference type="PATRIC" id="fig|1177154.3.peg.2369"/>
<keyword evidence="2" id="KW-1185">Reference proteome</keyword>
<proteinExistence type="predicted"/>
<name>A0A095TQG2_9GAMM</name>
<evidence type="ECO:0000313" key="1">
    <source>
        <dbReference type="EMBL" id="KGD64578.1"/>
    </source>
</evidence>
<protein>
    <submittedName>
        <fullName evidence="1">Uncharacterized protein</fullName>
    </submittedName>
</protein>